<feature type="region of interest" description="Disordered" evidence="1">
    <location>
        <begin position="102"/>
        <end position="150"/>
    </location>
</feature>
<comment type="caution">
    <text evidence="3">The sequence shown here is derived from an EMBL/GenBank/DDBJ whole genome shotgun (WGS) entry which is preliminary data.</text>
</comment>
<feature type="chain" id="PRO_5016843712" evidence="2">
    <location>
        <begin position="25"/>
        <end position="150"/>
    </location>
</feature>
<dbReference type="AlphaFoldDB" id="A0A371FA24"/>
<dbReference type="EMBL" id="QJKJ01009937">
    <property type="protein sequence ID" value="RDX75131.1"/>
    <property type="molecule type" value="Genomic_DNA"/>
</dbReference>
<protein>
    <submittedName>
        <fullName evidence="3">Uncharacterized protein</fullName>
    </submittedName>
</protein>
<name>A0A371FA24_MUCPR</name>
<keyword evidence="2" id="KW-0732">Signal</keyword>
<gene>
    <name evidence="3" type="ORF">CR513_45029</name>
</gene>
<evidence type="ECO:0000256" key="1">
    <source>
        <dbReference type="SAM" id="MobiDB-lite"/>
    </source>
</evidence>
<organism evidence="3 4">
    <name type="scientific">Mucuna pruriens</name>
    <name type="common">Velvet bean</name>
    <name type="synonym">Dolichos pruriens</name>
    <dbReference type="NCBI Taxonomy" id="157652"/>
    <lineage>
        <taxon>Eukaryota</taxon>
        <taxon>Viridiplantae</taxon>
        <taxon>Streptophyta</taxon>
        <taxon>Embryophyta</taxon>
        <taxon>Tracheophyta</taxon>
        <taxon>Spermatophyta</taxon>
        <taxon>Magnoliopsida</taxon>
        <taxon>eudicotyledons</taxon>
        <taxon>Gunneridae</taxon>
        <taxon>Pentapetalae</taxon>
        <taxon>rosids</taxon>
        <taxon>fabids</taxon>
        <taxon>Fabales</taxon>
        <taxon>Fabaceae</taxon>
        <taxon>Papilionoideae</taxon>
        <taxon>50 kb inversion clade</taxon>
        <taxon>NPAAA clade</taxon>
        <taxon>indigoferoid/millettioid clade</taxon>
        <taxon>Phaseoleae</taxon>
        <taxon>Mucuna</taxon>
    </lineage>
</organism>
<evidence type="ECO:0000313" key="4">
    <source>
        <dbReference type="Proteomes" id="UP000257109"/>
    </source>
</evidence>
<keyword evidence="4" id="KW-1185">Reference proteome</keyword>
<feature type="compositionally biased region" description="Low complexity" evidence="1">
    <location>
        <begin position="114"/>
        <end position="128"/>
    </location>
</feature>
<dbReference type="OrthoDB" id="1421870at2759"/>
<feature type="signal peptide" evidence="2">
    <location>
        <begin position="1"/>
        <end position="24"/>
    </location>
</feature>
<accession>A0A371FA24</accession>
<reference evidence="3" key="1">
    <citation type="submission" date="2018-05" db="EMBL/GenBank/DDBJ databases">
        <title>Draft genome of Mucuna pruriens seed.</title>
        <authorList>
            <person name="Nnadi N.E."/>
            <person name="Vos R."/>
            <person name="Hasami M.H."/>
            <person name="Devisetty U.K."/>
            <person name="Aguiy J.C."/>
        </authorList>
    </citation>
    <scope>NUCLEOTIDE SEQUENCE [LARGE SCALE GENOMIC DNA]</scope>
    <source>
        <strain evidence="3">JCA_2017</strain>
    </source>
</reference>
<evidence type="ECO:0000313" key="3">
    <source>
        <dbReference type="EMBL" id="RDX75131.1"/>
    </source>
</evidence>
<proteinExistence type="predicted"/>
<dbReference type="Proteomes" id="UP000257109">
    <property type="component" value="Unassembled WGS sequence"/>
</dbReference>
<sequence length="150" mass="17064">MVSNATKVSFVLLVALVVIIPCLETDIGEFNNFLKAQTEEAYKIALDAYVPTLEDVTNELNLHSFNDRQVFGRWWRKQKKLKFGEWVNDKTHQLALKYQQRREELQQSATEEGASANDSSSSSINDNDIYYEVVGGPTPPDNNDNHDDNP</sequence>
<feature type="non-terminal residue" evidence="3">
    <location>
        <position position="1"/>
    </location>
</feature>
<evidence type="ECO:0000256" key="2">
    <source>
        <dbReference type="SAM" id="SignalP"/>
    </source>
</evidence>